<keyword evidence="2 12" id="KW-1003">Cell membrane</keyword>
<dbReference type="PRINTS" id="PR00245">
    <property type="entry name" value="OLFACTORYR"/>
</dbReference>
<evidence type="ECO:0000256" key="7">
    <source>
        <dbReference type="ARBA" id="ARBA00023040"/>
    </source>
</evidence>
<keyword evidence="4 11" id="KW-0812">Transmembrane</keyword>
<evidence type="ECO:0000259" key="13">
    <source>
        <dbReference type="PROSITE" id="PS50262"/>
    </source>
</evidence>
<reference evidence="14" key="2">
    <citation type="submission" date="2025-08" db="UniProtKB">
        <authorList>
            <consortium name="Ensembl"/>
        </authorList>
    </citation>
    <scope>IDENTIFICATION</scope>
</reference>
<keyword evidence="8 12" id="KW-0472">Membrane</keyword>
<dbReference type="RefSeq" id="XP_001374769.2">
    <property type="nucleotide sequence ID" value="XM_001374732.2"/>
</dbReference>
<feature type="transmembrane region" description="Helical" evidence="12">
    <location>
        <begin position="104"/>
        <end position="123"/>
    </location>
</feature>
<dbReference type="GO" id="GO:0004930">
    <property type="term" value="F:G protein-coupled receptor activity"/>
    <property type="evidence" value="ECO:0007669"/>
    <property type="project" value="UniProtKB-KW"/>
</dbReference>
<evidence type="ECO:0000313" key="15">
    <source>
        <dbReference type="Proteomes" id="UP000002280"/>
    </source>
</evidence>
<evidence type="ECO:0000256" key="1">
    <source>
        <dbReference type="ARBA" id="ARBA00004651"/>
    </source>
</evidence>
<dbReference type="Ensembl" id="ENSMODT00000011720.2">
    <property type="protein sequence ID" value="ENSMODP00000011500.2"/>
    <property type="gene ID" value="ENSMODG00000009214.3"/>
</dbReference>
<evidence type="ECO:0000256" key="6">
    <source>
        <dbReference type="ARBA" id="ARBA00022989"/>
    </source>
</evidence>
<keyword evidence="9 11" id="KW-0675">Receptor</keyword>
<feature type="transmembrane region" description="Helical" evidence="12">
    <location>
        <begin position="30"/>
        <end position="53"/>
    </location>
</feature>
<dbReference type="GO" id="GO:0004984">
    <property type="term" value="F:olfactory receptor activity"/>
    <property type="evidence" value="ECO:0000318"/>
    <property type="project" value="GO_Central"/>
</dbReference>
<dbReference type="InterPro" id="IPR000276">
    <property type="entry name" value="GPCR_Rhodpsn"/>
</dbReference>
<dbReference type="KEGG" id="mdo:100023139"/>
<sequence>MNYQEIGNHSKVTEFILVGLSRQPASQISLFWTLLFVYVVTLLGNSAILVAVWGESRLHTPMYFFLGNLSFLDLLFSTSTVPLVMMNALWDFPTISYNDCFTQLAFRAFLALAECFLLAIMAYDRFVAISTPLCYPAVMNIRVCRGLAVACWTMALVVTVIPILTVPVSFCGRNAINHFSCEVQAIFKLLCSDTSLLESLMMASATISMPVPLAFILASYLRIIAAVLRIHPLKARLKAFSTCGSHLTTVAIYFGTLIYIYLKPQSKESQDGDKLFSIFYAVVTPMLNPLIYTLRNKDMKFALRKVFFKTKSLE</sequence>
<evidence type="ECO:0000256" key="8">
    <source>
        <dbReference type="ARBA" id="ARBA00023136"/>
    </source>
</evidence>
<comment type="subcellular location">
    <subcellularLocation>
        <location evidence="1 12">Cell membrane</location>
        <topology evidence="1 12">Multi-pass membrane protein</topology>
    </subcellularLocation>
</comment>
<dbReference type="InterPro" id="IPR000725">
    <property type="entry name" value="Olfact_rcpt"/>
</dbReference>
<reference evidence="14" key="3">
    <citation type="submission" date="2025-09" db="UniProtKB">
        <authorList>
            <consortium name="Ensembl"/>
        </authorList>
    </citation>
    <scope>IDENTIFICATION</scope>
</reference>
<feature type="transmembrane region" description="Helical" evidence="12">
    <location>
        <begin position="207"/>
        <end position="228"/>
    </location>
</feature>
<dbReference type="GO" id="GO:0005886">
    <property type="term" value="C:plasma membrane"/>
    <property type="evidence" value="ECO:0000318"/>
    <property type="project" value="GO_Central"/>
</dbReference>
<dbReference type="CDD" id="cd15431">
    <property type="entry name" value="7tmA_OR13H-like"/>
    <property type="match status" value="1"/>
</dbReference>
<gene>
    <name evidence="14" type="primary">LOC100023139</name>
</gene>
<feature type="transmembrane region" description="Helical" evidence="12">
    <location>
        <begin position="65"/>
        <end position="84"/>
    </location>
</feature>
<dbReference type="SMART" id="SM01381">
    <property type="entry name" value="7TM_GPCR_Srsx"/>
    <property type="match status" value="1"/>
</dbReference>
<dbReference type="PROSITE" id="PS50262">
    <property type="entry name" value="G_PROTEIN_RECEP_F1_2"/>
    <property type="match status" value="1"/>
</dbReference>
<dbReference type="OMA" id="PISFCGH"/>
<keyword evidence="10 11" id="KW-0807">Transducer</keyword>
<dbReference type="FunFam" id="1.20.1070.10:FF:000015">
    <property type="entry name" value="Olfactory receptor"/>
    <property type="match status" value="1"/>
</dbReference>
<feature type="domain" description="G-protein coupled receptors family 1 profile" evidence="13">
    <location>
        <begin position="44"/>
        <end position="292"/>
    </location>
</feature>
<keyword evidence="6 12" id="KW-1133">Transmembrane helix</keyword>
<evidence type="ECO:0000256" key="10">
    <source>
        <dbReference type="ARBA" id="ARBA00023224"/>
    </source>
</evidence>
<dbReference type="SUPFAM" id="SSF81321">
    <property type="entry name" value="Family A G protein-coupled receptor-like"/>
    <property type="match status" value="1"/>
</dbReference>
<name>F7EEG0_MONDO</name>
<dbReference type="InParanoid" id="F7EEG0"/>
<evidence type="ECO:0000256" key="12">
    <source>
        <dbReference type="RuleBase" id="RU363047"/>
    </source>
</evidence>
<keyword evidence="5 12" id="KW-0552">Olfaction</keyword>
<dbReference type="PRINTS" id="PR00237">
    <property type="entry name" value="GPCRRHODOPSN"/>
</dbReference>
<dbReference type="Pfam" id="PF13853">
    <property type="entry name" value="7tm_4"/>
    <property type="match status" value="1"/>
</dbReference>
<accession>F7EEG0</accession>
<feature type="transmembrane region" description="Helical" evidence="12">
    <location>
        <begin position="143"/>
        <end position="164"/>
    </location>
</feature>
<evidence type="ECO:0000256" key="3">
    <source>
        <dbReference type="ARBA" id="ARBA00022606"/>
    </source>
</evidence>
<dbReference type="eggNOG" id="ENOG502SI4A">
    <property type="taxonomic scope" value="Eukaryota"/>
</dbReference>
<evidence type="ECO:0000256" key="2">
    <source>
        <dbReference type="ARBA" id="ARBA00022475"/>
    </source>
</evidence>
<reference evidence="14 15" key="1">
    <citation type="journal article" date="2007" name="Nature">
        <title>Genome of the marsupial Monodelphis domestica reveals innovation in non-coding sequences.</title>
        <authorList>
            <person name="Mikkelsen T.S."/>
            <person name="Wakefield M.J."/>
            <person name="Aken B."/>
            <person name="Amemiya C.T."/>
            <person name="Chang J.L."/>
            <person name="Duke S."/>
            <person name="Garber M."/>
            <person name="Gentles A.J."/>
            <person name="Goodstadt L."/>
            <person name="Heger A."/>
            <person name="Jurka J."/>
            <person name="Kamal M."/>
            <person name="Mauceli E."/>
            <person name="Searle S.M."/>
            <person name="Sharpe T."/>
            <person name="Baker M.L."/>
            <person name="Batzer M.A."/>
            <person name="Benos P.V."/>
            <person name="Belov K."/>
            <person name="Clamp M."/>
            <person name="Cook A."/>
            <person name="Cuff J."/>
            <person name="Das R."/>
            <person name="Davidow L."/>
            <person name="Deakin J.E."/>
            <person name="Fazzari M.J."/>
            <person name="Glass J.L."/>
            <person name="Grabherr M."/>
            <person name="Greally J.M."/>
            <person name="Gu W."/>
            <person name="Hore T.A."/>
            <person name="Huttley G.A."/>
            <person name="Kleber M."/>
            <person name="Jirtle R.L."/>
            <person name="Koina E."/>
            <person name="Lee J.T."/>
            <person name="Mahony S."/>
            <person name="Marra M.A."/>
            <person name="Miller R.D."/>
            <person name="Nicholls R.D."/>
            <person name="Oda M."/>
            <person name="Papenfuss A.T."/>
            <person name="Parra Z.E."/>
            <person name="Pollock D.D."/>
            <person name="Ray D.A."/>
            <person name="Schein J.E."/>
            <person name="Speed T.P."/>
            <person name="Thompson K."/>
            <person name="VandeBerg J.L."/>
            <person name="Wade C.M."/>
            <person name="Walker J.A."/>
            <person name="Waters P.D."/>
            <person name="Webber C."/>
            <person name="Weidman J.R."/>
            <person name="Xie X."/>
            <person name="Zody M.C."/>
            <person name="Baldwin J."/>
            <person name="Abdouelleil A."/>
            <person name="Abdulkadir J."/>
            <person name="Abebe A."/>
            <person name="Abera B."/>
            <person name="Abreu J."/>
            <person name="Acer S.C."/>
            <person name="Aftuck L."/>
            <person name="Alexander A."/>
            <person name="An P."/>
            <person name="Anderson E."/>
            <person name="Anderson S."/>
            <person name="Arachi H."/>
            <person name="Azer M."/>
            <person name="Bachantsang P."/>
            <person name="Barry A."/>
            <person name="Bayul T."/>
            <person name="Berlin A."/>
            <person name="Bessette D."/>
            <person name="Bloom T."/>
            <person name="Bloom T."/>
            <person name="Boguslavskiy L."/>
            <person name="Bonnet C."/>
            <person name="Boukhgalter B."/>
            <person name="Bourzgui I."/>
            <person name="Brown A."/>
            <person name="Cahill P."/>
            <person name="Channer S."/>
            <person name="Cheshatsang Y."/>
            <person name="Chuda L."/>
            <person name="Citroen M."/>
            <person name="Collymore A."/>
            <person name="Cooke P."/>
            <person name="Costello M."/>
            <person name="D'Aco K."/>
            <person name="Daza R."/>
            <person name="De Haan G."/>
            <person name="DeGray S."/>
            <person name="DeMaso C."/>
            <person name="Dhargay N."/>
            <person name="Dooley K."/>
            <person name="Dooley E."/>
            <person name="Doricent M."/>
            <person name="Dorje P."/>
            <person name="Dorjee K."/>
            <person name="Dupes A."/>
            <person name="Elong R."/>
            <person name="Falk J."/>
            <person name="Farina A."/>
            <person name="Faro S."/>
            <person name="Ferguson D."/>
            <person name="Fisher S."/>
            <person name="Foley C.D."/>
            <person name="Franke A."/>
            <person name="Friedrich D."/>
            <person name="Gadbois L."/>
            <person name="Gearin G."/>
            <person name="Gearin C.R."/>
            <person name="Giannoukos G."/>
            <person name="Goode T."/>
            <person name="Graham J."/>
            <person name="Grandbois E."/>
            <person name="Grewal S."/>
            <person name="Gyaltsen K."/>
            <person name="Hafez N."/>
            <person name="Hagos B."/>
            <person name="Hall J."/>
            <person name="Henson C."/>
            <person name="Hollinger A."/>
            <person name="Honan T."/>
            <person name="Huard M.D."/>
            <person name="Hughes L."/>
            <person name="Hurhula B."/>
            <person name="Husby M.E."/>
            <person name="Kamat A."/>
            <person name="Kanga B."/>
            <person name="Kashin S."/>
            <person name="Khazanovich D."/>
            <person name="Kisner P."/>
            <person name="Lance K."/>
            <person name="Lara M."/>
            <person name="Lee W."/>
            <person name="Lennon N."/>
            <person name="Letendre F."/>
            <person name="LeVine R."/>
            <person name="Lipovsky A."/>
            <person name="Liu X."/>
            <person name="Liu J."/>
            <person name="Liu S."/>
            <person name="Lokyitsang T."/>
            <person name="Lokyitsang Y."/>
            <person name="Lubonja R."/>
            <person name="Lui A."/>
            <person name="MacDonald P."/>
            <person name="Magnisalis V."/>
            <person name="Maru K."/>
            <person name="Matthews C."/>
            <person name="McCusker W."/>
            <person name="McDonough S."/>
            <person name="Mehta T."/>
            <person name="Meldrim J."/>
            <person name="Meneus L."/>
            <person name="Mihai O."/>
            <person name="Mihalev A."/>
            <person name="Mihova T."/>
            <person name="Mittelman R."/>
            <person name="Mlenga V."/>
            <person name="Montmayeur A."/>
            <person name="Mulrain L."/>
            <person name="Navidi A."/>
            <person name="Naylor J."/>
            <person name="Negash T."/>
            <person name="Nguyen T."/>
            <person name="Nguyen N."/>
            <person name="Nicol R."/>
            <person name="Norbu C."/>
            <person name="Norbu N."/>
            <person name="Novod N."/>
            <person name="O'Neill B."/>
            <person name="Osman S."/>
            <person name="Markiewicz E."/>
            <person name="Oyono O.L."/>
            <person name="Patti C."/>
            <person name="Phunkhang P."/>
            <person name="Pierre F."/>
            <person name="Priest M."/>
            <person name="Raghuraman S."/>
            <person name="Rege F."/>
            <person name="Reyes R."/>
            <person name="Rise C."/>
            <person name="Rogov P."/>
            <person name="Ross K."/>
            <person name="Ryan E."/>
            <person name="Settipalli S."/>
            <person name="Shea T."/>
            <person name="Sherpa N."/>
            <person name="Shi L."/>
            <person name="Shih D."/>
            <person name="Sparrow T."/>
            <person name="Spaulding J."/>
            <person name="Stalker J."/>
            <person name="Stange-Thomann N."/>
            <person name="Stavropoulos S."/>
            <person name="Stone C."/>
            <person name="Strader C."/>
            <person name="Tesfaye S."/>
            <person name="Thomson T."/>
            <person name="Thoulutsang Y."/>
            <person name="Thoulutsang D."/>
            <person name="Topham K."/>
            <person name="Topping I."/>
            <person name="Tsamla T."/>
            <person name="Vassiliev H."/>
            <person name="Vo A."/>
            <person name="Wangchuk T."/>
            <person name="Wangdi T."/>
            <person name="Weiand M."/>
            <person name="Wilkinson J."/>
            <person name="Wilson A."/>
            <person name="Yadav S."/>
            <person name="Young G."/>
            <person name="Yu Q."/>
            <person name="Zembek L."/>
            <person name="Zhong D."/>
            <person name="Zimmer A."/>
            <person name="Zwirko Z."/>
            <person name="Jaffe D.B."/>
            <person name="Alvarez P."/>
            <person name="Brockman W."/>
            <person name="Butler J."/>
            <person name="Chin C."/>
            <person name="Gnerre S."/>
            <person name="MacCallum I."/>
            <person name="Graves J.A."/>
            <person name="Ponting C.P."/>
            <person name="Breen M."/>
            <person name="Samollow P.B."/>
            <person name="Lander E.S."/>
            <person name="Lindblad-Toh K."/>
        </authorList>
    </citation>
    <scope>NUCLEOTIDE SEQUENCE [LARGE SCALE GENOMIC DNA]</scope>
</reference>
<dbReference type="PANTHER" id="PTHR26453">
    <property type="entry name" value="OLFACTORY RECEPTOR"/>
    <property type="match status" value="1"/>
</dbReference>
<evidence type="ECO:0000256" key="5">
    <source>
        <dbReference type="ARBA" id="ARBA00022725"/>
    </source>
</evidence>
<evidence type="ECO:0000313" key="14">
    <source>
        <dbReference type="Ensembl" id="ENSMODP00000011500.2"/>
    </source>
</evidence>
<dbReference type="Gene3D" id="1.20.1070.10">
    <property type="entry name" value="Rhodopsin 7-helix transmembrane proteins"/>
    <property type="match status" value="1"/>
</dbReference>
<dbReference type="PROSITE" id="PS00237">
    <property type="entry name" value="G_PROTEIN_RECEP_F1_1"/>
    <property type="match status" value="1"/>
</dbReference>
<dbReference type="HOGENOM" id="CLU_012526_0_1_1"/>
<protein>
    <recommendedName>
        <fullName evidence="12">Olfactory receptor</fullName>
    </recommendedName>
</protein>
<feature type="transmembrane region" description="Helical" evidence="12">
    <location>
        <begin position="240"/>
        <end position="262"/>
    </location>
</feature>
<comment type="similarity">
    <text evidence="11">Belongs to the G-protein coupled receptor 1 family.</text>
</comment>
<keyword evidence="15" id="KW-1185">Reference proteome</keyword>
<dbReference type="OrthoDB" id="5950740at2759"/>
<keyword evidence="3 12" id="KW-0716">Sensory transduction</keyword>
<dbReference type="AlphaFoldDB" id="F7EEG0"/>
<evidence type="ECO:0000256" key="9">
    <source>
        <dbReference type="ARBA" id="ARBA00023170"/>
    </source>
</evidence>
<feature type="transmembrane region" description="Helical" evidence="12">
    <location>
        <begin position="274"/>
        <end position="294"/>
    </location>
</feature>
<evidence type="ECO:0000256" key="11">
    <source>
        <dbReference type="RuleBase" id="RU000688"/>
    </source>
</evidence>
<keyword evidence="7 11" id="KW-0297">G-protein coupled receptor</keyword>
<dbReference type="Proteomes" id="UP000002280">
    <property type="component" value="Chromosome X"/>
</dbReference>
<dbReference type="GO" id="GO:0050911">
    <property type="term" value="P:detection of chemical stimulus involved in sensory perception of smell"/>
    <property type="evidence" value="ECO:0000318"/>
    <property type="project" value="GO_Central"/>
</dbReference>
<dbReference type="GeneID" id="100023139"/>
<dbReference type="InterPro" id="IPR017452">
    <property type="entry name" value="GPCR_Rhodpsn_7TM"/>
</dbReference>
<dbReference type="STRING" id="13616.ENSMODP00000011500"/>
<dbReference type="GeneTree" id="ENSGT01140000282496"/>
<organism evidence="14 15">
    <name type="scientific">Monodelphis domestica</name>
    <name type="common">Gray short-tailed opossum</name>
    <dbReference type="NCBI Taxonomy" id="13616"/>
    <lineage>
        <taxon>Eukaryota</taxon>
        <taxon>Metazoa</taxon>
        <taxon>Chordata</taxon>
        <taxon>Craniata</taxon>
        <taxon>Vertebrata</taxon>
        <taxon>Euteleostomi</taxon>
        <taxon>Mammalia</taxon>
        <taxon>Metatheria</taxon>
        <taxon>Didelphimorphia</taxon>
        <taxon>Didelphidae</taxon>
        <taxon>Monodelphis</taxon>
    </lineage>
</organism>
<evidence type="ECO:0000256" key="4">
    <source>
        <dbReference type="ARBA" id="ARBA00022692"/>
    </source>
</evidence>
<proteinExistence type="inferred from homology"/>